<feature type="region of interest" description="Disordered" evidence="1">
    <location>
        <begin position="291"/>
        <end position="310"/>
    </location>
</feature>
<evidence type="ECO:0000313" key="2">
    <source>
        <dbReference type="EMBL" id="VDN03292.1"/>
    </source>
</evidence>
<evidence type="ECO:0000256" key="1">
    <source>
        <dbReference type="SAM" id="MobiDB-lite"/>
    </source>
</evidence>
<sequence>MGSQVDIRTGNEYIEEELNECKKQANSDDYRQENIQKWPQMMNEIGIEESEAKAFCNDGRESVMCHNCSRQALSTGNDAYESRSRNNAAMKVTESKPSNNSIANLPNSCNLHRLSRNVKMPVTTCNKPVARSHNTVQHAVSIHKKCNHNDLPYNANPHCSRPSLYPTMSCNLGRCSGQCCKMISKEGFTVAKGVLQKNNCGSVKIVAKKVQQVKTRGDESAHTARSVKAQSENYAPNCAIPLVTVSSHFKNNASRKSAIAIIARSSHHNKERGFVVCRHCGHRVLRRNITRRLSSSDPVKNIANRSTDQQ</sequence>
<feature type="region of interest" description="Disordered" evidence="1">
    <location>
        <begin position="78"/>
        <end position="99"/>
    </location>
</feature>
<organism evidence="4">
    <name type="scientific">Thelazia callipaeda</name>
    <name type="common">Oriental eyeworm</name>
    <name type="synonym">Parasitic nematode</name>
    <dbReference type="NCBI Taxonomy" id="103827"/>
    <lineage>
        <taxon>Eukaryota</taxon>
        <taxon>Metazoa</taxon>
        <taxon>Ecdysozoa</taxon>
        <taxon>Nematoda</taxon>
        <taxon>Chromadorea</taxon>
        <taxon>Rhabditida</taxon>
        <taxon>Spirurina</taxon>
        <taxon>Spiruromorpha</taxon>
        <taxon>Thelazioidea</taxon>
        <taxon>Thelaziidae</taxon>
        <taxon>Thelazia</taxon>
    </lineage>
</organism>
<accession>A0A0N5CZR2</accession>
<dbReference type="EMBL" id="UYYF01004378">
    <property type="protein sequence ID" value="VDN03292.1"/>
    <property type="molecule type" value="Genomic_DNA"/>
</dbReference>
<dbReference type="AlphaFoldDB" id="A0A0N5CZR2"/>
<reference evidence="4" key="1">
    <citation type="submission" date="2017-02" db="UniProtKB">
        <authorList>
            <consortium name="WormBaseParasite"/>
        </authorList>
    </citation>
    <scope>IDENTIFICATION</scope>
</reference>
<gene>
    <name evidence="2" type="ORF">TCLT_LOCUS5983</name>
</gene>
<keyword evidence="3" id="KW-1185">Reference proteome</keyword>
<name>A0A0N5CZR2_THECL</name>
<protein>
    <submittedName>
        <fullName evidence="4">C2H2-type domain-containing protein</fullName>
    </submittedName>
</protein>
<dbReference type="Proteomes" id="UP000276776">
    <property type="component" value="Unassembled WGS sequence"/>
</dbReference>
<proteinExistence type="predicted"/>
<evidence type="ECO:0000313" key="3">
    <source>
        <dbReference type="Proteomes" id="UP000276776"/>
    </source>
</evidence>
<dbReference type="WBParaSite" id="TCLT_0000599401-mRNA-1">
    <property type="protein sequence ID" value="TCLT_0000599401-mRNA-1"/>
    <property type="gene ID" value="TCLT_0000599401"/>
</dbReference>
<reference evidence="2 3" key="2">
    <citation type="submission" date="2018-11" db="EMBL/GenBank/DDBJ databases">
        <authorList>
            <consortium name="Pathogen Informatics"/>
        </authorList>
    </citation>
    <scope>NUCLEOTIDE SEQUENCE [LARGE SCALE GENOMIC DNA]</scope>
</reference>
<evidence type="ECO:0000313" key="4">
    <source>
        <dbReference type="WBParaSite" id="TCLT_0000599401-mRNA-1"/>
    </source>
</evidence>